<proteinExistence type="predicted"/>
<comment type="caution">
    <text evidence="2">The sequence shown here is derived from an EMBL/GenBank/DDBJ whole genome shotgun (WGS) entry which is preliminary data.</text>
</comment>
<name>A0ABU9XPB0_9SPHN</name>
<protein>
    <submittedName>
        <fullName evidence="2">NAD(P)H-binding protein</fullName>
    </submittedName>
</protein>
<evidence type="ECO:0000313" key="3">
    <source>
        <dbReference type="Proteomes" id="UP001404104"/>
    </source>
</evidence>
<dbReference type="Gene3D" id="3.40.50.720">
    <property type="entry name" value="NAD(P)-binding Rossmann-like Domain"/>
    <property type="match status" value="1"/>
</dbReference>
<dbReference type="InterPro" id="IPR051783">
    <property type="entry name" value="NAD(P)-dependent_oxidoreduct"/>
</dbReference>
<evidence type="ECO:0000259" key="1">
    <source>
        <dbReference type="Pfam" id="PF13460"/>
    </source>
</evidence>
<gene>
    <name evidence="2" type="ORF">ABC969_04445</name>
</gene>
<evidence type="ECO:0000313" key="2">
    <source>
        <dbReference type="EMBL" id="MEN2785667.1"/>
    </source>
</evidence>
<dbReference type="RefSeq" id="WP_345863240.1">
    <property type="nucleotide sequence ID" value="NZ_JBDIMF010000001.1"/>
</dbReference>
<dbReference type="InterPro" id="IPR036291">
    <property type="entry name" value="NAD(P)-bd_dom_sf"/>
</dbReference>
<dbReference type="InterPro" id="IPR016040">
    <property type="entry name" value="NAD(P)-bd_dom"/>
</dbReference>
<dbReference type="SUPFAM" id="SSF51735">
    <property type="entry name" value="NAD(P)-binding Rossmann-fold domains"/>
    <property type="match status" value="1"/>
</dbReference>
<dbReference type="EMBL" id="JBDIMF010000001">
    <property type="protein sequence ID" value="MEN2785667.1"/>
    <property type="molecule type" value="Genomic_DNA"/>
</dbReference>
<dbReference type="PANTHER" id="PTHR48079">
    <property type="entry name" value="PROTEIN YEEZ"/>
    <property type="match status" value="1"/>
</dbReference>
<feature type="domain" description="NAD(P)-binding" evidence="1">
    <location>
        <begin position="8"/>
        <end position="145"/>
    </location>
</feature>
<reference evidence="2 3" key="1">
    <citation type="submission" date="2024-05" db="EMBL/GenBank/DDBJ databases">
        <authorList>
            <person name="Liu Q."/>
            <person name="Xin Y.-H."/>
        </authorList>
    </citation>
    <scope>NUCLEOTIDE SEQUENCE [LARGE SCALE GENOMIC DNA]</scope>
    <source>
        <strain evidence="2 3">CGMCC 1.15349</strain>
    </source>
</reference>
<dbReference type="Pfam" id="PF13460">
    <property type="entry name" value="NAD_binding_10"/>
    <property type="match status" value="1"/>
</dbReference>
<dbReference type="PANTHER" id="PTHR48079:SF6">
    <property type="entry name" value="NAD(P)-BINDING DOMAIN-CONTAINING PROTEIN-RELATED"/>
    <property type="match status" value="1"/>
</dbReference>
<sequence length="300" mass="31768">MSVLAITGGTGFVGTRLIDLALAQGHGVRALARQPQEPRAGVTWISGALDSADALPHLLDGADAVIHVAGVVNAPTRDAFAAGNIAGTRGMVATALAHGPKRFIHVSSLSAREPELSNYGWSKRGGEDVVAASMLDWTVVRPPAVYGPGDMEMRDVFRLARMGLALMPPPGRLSLIHVDDLARLLLVLVARDPGPVILEPDDGRAWTHDEFARAVGVAVGQRVLTLPLPKGLLSLAAAADKMFRGDEAKLTQDRVNYLAHPDWAADPARRPAADLWRAEIATPAGLAATAAWYQAHGLLR</sequence>
<accession>A0ABU9XPB0</accession>
<organism evidence="2 3">
    <name type="scientific">Sphingomonas qilianensis</name>
    <dbReference type="NCBI Taxonomy" id="1736690"/>
    <lineage>
        <taxon>Bacteria</taxon>
        <taxon>Pseudomonadati</taxon>
        <taxon>Pseudomonadota</taxon>
        <taxon>Alphaproteobacteria</taxon>
        <taxon>Sphingomonadales</taxon>
        <taxon>Sphingomonadaceae</taxon>
        <taxon>Sphingomonas</taxon>
    </lineage>
</organism>
<dbReference type="Proteomes" id="UP001404104">
    <property type="component" value="Unassembled WGS sequence"/>
</dbReference>
<keyword evidence="3" id="KW-1185">Reference proteome</keyword>